<dbReference type="InterPro" id="IPR051601">
    <property type="entry name" value="Serine_prot/Carboxylest_S33"/>
</dbReference>
<dbReference type="GO" id="GO:0016787">
    <property type="term" value="F:hydrolase activity"/>
    <property type="evidence" value="ECO:0007669"/>
    <property type="project" value="UniProtKB-KW"/>
</dbReference>
<gene>
    <name evidence="5" type="ORF">B0T14DRAFT_529170</name>
</gene>
<evidence type="ECO:0000259" key="4">
    <source>
        <dbReference type="Pfam" id="PF08386"/>
    </source>
</evidence>
<dbReference type="Proteomes" id="UP001175000">
    <property type="component" value="Unassembled WGS sequence"/>
</dbReference>
<dbReference type="SUPFAM" id="SSF53474">
    <property type="entry name" value="alpha/beta-Hydrolases"/>
    <property type="match status" value="1"/>
</dbReference>
<feature type="domain" description="Peptidase S33 tripeptidyl aminopeptidase-like C-terminal" evidence="4">
    <location>
        <begin position="453"/>
        <end position="525"/>
    </location>
</feature>
<evidence type="ECO:0000256" key="2">
    <source>
        <dbReference type="ARBA" id="ARBA00022801"/>
    </source>
</evidence>
<accession>A0AA39T1B1</accession>
<sequence>MKRVVKAALLFAEYTLACKPESPRSPRMASGFDDIAPSHNLTWAPCFDSFTCAKLEVPLDYSNTTLGTTFVSLIKLAGKNATIDSPSIILIPGGPGGSGVDLLLTYQATVGQFLGEQYNFVSFDPRGVNNSGLASFDCFSGNKQARSAFNQLHRTGTTNTSTTSLAEQYYTSSIYGEWCNQAVENGNPHAYYVTTASVAQDLLTFIEAEAQSAGHTPSEAKLWCYGISYGTLIGTTFASMFPNRVGRMVLDGVINAEQYYTNDWRDNLEQADEAMGMFSTLCHSAGPERCSFWGATPGDITARLGAIVGGIQGHPVPVSAVQGGGLPTLVTAADLKAFFLNAVSIPTVLFPVMADVLRQVEVGDVSALVGMFDGWDVVSDAGLRVQCADAFGRNKLTTLDKFRSFVEYTASKSKYIGDVYPMYVEQILCRSVEPRLPGSHGIEDAIGGSQPLEPTDFPILFTSNTIDPITPLISARTMSTRFPGSIILQQEAIGHTVVNQGGSVCYFGYIQAYFQGVVPEKDIICPQQHVPFIDSPGLA</sequence>
<comment type="similarity">
    <text evidence="1">Belongs to the peptidase S33 family.</text>
</comment>
<reference evidence="5" key="1">
    <citation type="submission" date="2023-06" db="EMBL/GenBank/DDBJ databases">
        <title>Genome-scale phylogeny and comparative genomics of the fungal order Sordariales.</title>
        <authorList>
            <consortium name="Lawrence Berkeley National Laboratory"/>
            <person name="Hensen N."/>
            <person name="Bonometti L."/>
            <person name="Westerberg I."/>
            <person name="Brannstrom I.O."/>
            <person name="Guillou S."/>
            <person name="Cros-Aarteil S."/>
            <person name="Calhoun S."/>
            <person name="Haridas S."/>
            <person name="Kuo A."/>
            <person name="Mondo S."/>
            <person name="Pangilinan J."/>
            <person name="Riley R."/>
            <person name="Labutti K."/>
            <person name="Andreopoulos B."/>
            <person name="Lipzen A."/>
            <person name="Chen C."/>
            <person name="Yanf M."/>
            <person name="Daum C."/>
            <person name="Ng V."/>
            <person name="Clum A."/>
            <person name="Steindorff A."/>
            <person name="Ohm R."/>
            <person name="Martin F."/>
            <person name="Silar P."/>
            <person name="Natvig D."/>
            <person name="Lalanne C."/>
            <person name="Gautier V."/>
            <person name="Ament-Velasquez S.L."/>
            <person name="Kruys A."/>
            <person name="Hutchinson M.I."/>
            <person name="Powell A.J."/>
            <person name="Barry K."/>
            <person name="Miller A.N."/>
            <person name="Grigoriev I.V."/>
            <person name="Debuchy R."/>
            <person name="Gladieux P."/>
            <person name="Thoren M.H."/>
            <person name="Johannesson H."/>
        </authorList>
    </citation>
    <scope>NUCLEOTIDE SEQUENCE</scope>
    <source>
        <strain evidence="5">CBS 606.72</strain>
    </source>
</reference>
<comment type="caution">
    <text evidence="5">The sequence shown here is derived from an EMBL/GenBank/DDBJ whole genome shotgun (WGS) entry which is preliminary data.</text>
</comment>
<dbReference type="Gene3D" id="3.40.50.1820">
    <property type="entry name" value="alpha/beta hydrolase"/>
    <property type="match status" value="1"/>
</dbReference>
<keyword evidence="6" id="KW-1185">Reference proteome</keyword>
<proteinExistence type="inferred from homology"/>
<dbReference type="InterPro" id="IPR000073">
    <property type="entry name" value="AB_hydrolase_1"/>
</dbReference>
<feature type="domain" description="AB hydrolase-1" evidence="3">
    <location>
        <begin position="86"/>
        <end position="271"/>
    </location>
</feature>
<dbReference type="InterPro" id="IPR013595">
    <property type="entry name" value="Pept_S33_TAP-like_C"/>
</dbReference>
<dbReference type="EMBL" id="JAULSU010000007">
    <property type="protein sequence ID" value="KAK0610831.1"/>
    <property type="molecule type" value="Genomic_DNA"/>
</dbReference>
<protein>
    <submittedName>
        <fullName evidence="5">Uncharacterized protein</fullName>
    </submittedName>
</protein>
<dbReference type="AlphaFoldDB" id="A0AA39T1B1"/>
<keyword evidence="2" id="KW-0378">Hydrolase</keyword>
<evidence type="ECO:0000313" key="5">
    <source>
        <dbReference type="EMBL" id="KAK0610831.1"/>
    </source>
</evidence>
<dbReference type="InterPro" id="IPR029058">
    <property type="entry name" value="AB_hydrolase_fold"/>
</dbReference>
<evidence type="ECO:0000259" key="3">
    <source>
        <dbReference type="Pfam" id="PF00561"/>
    </source>
</evidence>
<dbReference type="PANTHER" id="PTHR43248">
    <property type="entry name" value="2-SUCCINYL-6-HYDROXY-2,4-CYCLOHEXADIENE-1-CARBOXYLATE SYNTHASE"/>
    <property type="match status" value="1"/>
</dbReference>
<dbReference type="Pfam" id="PF00561">
    <property type="entry name" value="Abhydrolase_1"/>
    <property type="match status" value="1"/>
</dbReference>
<dbReference type="PANTHER" id="PTHR43248:SF25">
    <property type="entry name" value="AB HYDROLASE-1 DOMAIN-CONTAINING PROTEIN-RELATED"/>
    <property type="match status" value="1"/>
</dbReference>
<evidence type="ECO:0000313" key="6">
    <source>
        <dbReference type="Proteomes" id="UP001175000"/>
    </source>
</evidence>
<dbReference type="Pfam" id="PF08386">
    <property type="entry name" value="Abhydrolase_4"/>
    <property type="match status" value="1"/>
</dbReference>
<name>A0AA39T1B1_9PEZI</name>
<organism evidence="5 6">
    <name type="scientific">Immersiella caudata</name>
    <dbReference type="NCBI Taxonomy" id="314043"/>
    <lineage>
        <taxon>Eukaryota</taxon>
        <taxon>Fungi</taxon>
        <taxon>Dikarya</taxon>
        <taxon>Ascomycota</taxon>
        <taxon>Pezizomycotina</taxon>
        <taxon>Sordariomycetes</taxon>
        <taxon>Sordariomycetidae</taxon>
        <taxon>Sordariales</taxon>
        <taxon>Lasiosphaeriaceae</taxon>
        <taxon>Immersiella</taxon>
    </lineage>
</organism>
<evidence type="ECO:0000256" key="1">
    <source>
        <dbReference type="ARBA" id="ARBA00010088"/>
    </source>
</evidence>